<dbReference type="GeneID" id="19969824"/>
<evidence type="ECO:0000256" key="2">
    <source>
        <dbReference type="ARBA" id="ARBA00022737"/>
    </source>
</evidence>
<evidence type="ECO:0000256" key="6">
    <source>
        <dbReference type="ARBA" id="ARBA00022840"/>
    </source>
</evidence>
<dbReference type="InParanoid" id="W2S3P8"/>
<dbReference type="SMART" id="SM00490">
    <property type="entry name" value="HELICc"/>
    <property type="match status" value="1"/>
</dbReference>
<dbReference type="GO" id="GO:0051607">
    <property type="term" value="P:defense response to virus"/>
    <property type="evidence" value="ECO:0007669"/>
    <property type="project" value="UniProtKB-KW"/>
</dbReference>
<dbReference type="InterPro" id="IPR036389">
    <property type="entry name" value="RNase_III_sf"/>
</dbReference>
<dbReference type="PROSITE" id="PS51327">
    <property type="entry name" value="DICER_DSRBF"/>
    <property type="match status" value="1"/>
</dbReference>
<keyword evidence="4" id="KW-0378">Hydrolase</keyword>
<dbReference type="InterPro" id="IPR005034">
    <property type="entry name" value="Dicer_dimerisation"/>
</dbReference>
<evidence type="ECO:0000256" key="3">
    <source>
        <dbReference type="ARBA" id="ARBA00022741"/>
    </source>
</evidence>
<evidence type="ECO:0000256" key="1">
    <source>
        <dbReference type="ARBA" id="ARBA00022721"/>
    </source>
</evidence>
<keyword evidence="11" id="KW-0175">Coiled coil</keyword>
<dbReference type="Pfam" id="PF00270">
    <property type="entry name" value="DEAD"/>
    <property type="match status" value="1"/>
</dbReference>
<keyword evidence="2" id="KW-0677">Repeat</keyword>
<dbReference type="PANTHER" id="PTHR14950">
    <property type="entry name" value="DICER-RELATED"/>
    <property type="match status" value="1"/>
</dbReference>
<sequence>MASVLDDQDAAAEDSGSSAASPTENIISRAYQLEMFELSMKQNIIVCMDTGSGKTQIARLRIQAELERTPNKLIWLLTPSQVLAEQQHSFLSAQLPTYTFRLITGADNAEYWASKEVWTAALLNQNGIVSTPAILLEALKHDYLSLSIISLLVFDEAHHCIGKTSYNKIMTLKYHPTHAQGSPSLPHVLGLTASPMIRDDLSLISELERNLDAVCRSPTTNVEQYREFVHLPQLVSLPFTQTNNTKSTLIPLVEDLIRNYNIEEDPTIIKLQRSTSEKDKQKLAKFRQKQEPPVLIQLKDMLKNGIHMEDSIGSWATDRYIVACIEKLQSSVEQNKDCLFMIDHDENVLLASILSPVRGRYLAPSERTVTAKVTALIDFLTDADPAAAAACVVFVERRSTAYALCDVLSEEPALAKYRCFPFVGSSNALYRSLPDLFDKKHQSKAFADFRAGTQNVCIATQVLEEGIDVQACNLVICFDHPQTNKSYIQRRGRARRPDSQYVIMHHAGLPVSKQIQWTELEAEMKKIYSEQDRLRKEMNSREEQVRESVQEAPISAGEALVEFNDARQLLDYFCATLKRHGEETPSPIYILEEIAAFQISCKVILPADLPQDVRTACSLWPRRSEALAKKDAAFQAYKQLYQAGLLNQHLMPIHAEARRRRAPGFDSIETRESLLEVPAQMEPWEQMREALCLKHPLHASRVEIPGLPSLILLLPQALPHEIKCDLQTITQGKLTIKIEPVSGSSDILHEQAAATTKFLYGLVLGRRLPGLDSNAYRLPYYLVPDVGGEELDGWLGQCRRLSPASEVRLFDTRDEFLVLHQNERIPYFWTPSKLSGGPESEGLIDVVRLHRLIDFTTKPRGPRPQPIRRRQHVAECTVIALPAGYARAMAYMPTIMYYIEQTLRAREAQAGPLQSISFSDAPFVMTALTAPVAGDPDYQRLEYLGDVVLKFMASVNVFCNNPKMPEGALSVAMDRIINNARLHRSTLDLALETFITTEPFSAHSWTLAPRKEPPTRKLSTKILADVIEALLGVAYLDENAAEFDKVVQALQLFVPEYTWKLPCVDVAGIALARPSTEYLNLESDRFLHTQAFLSYSFNNPKLLAEALNHSSANPALGTYDRLEFLGDAIIDLLVKRRLYHSQHNFSEEYMTLARHALVNKEIFAFLTTAAQREIEVADVHVDLRSRKPTTTIVKEQKCLHDYLARQPSQGLAAQRRALLERYGEVQETVSEALRNGKSWPWAELLRLDSPKWASDVLESLIGAVFVDSGGDLEACDSTLGKLGLMAIVQRVAAEGDVEFRQARVRLREERPAKVSFVSCQQRVPGVEGSEVDCTARAWRCEAHIEGKVCSVAEGCTCEAEAEERAALAALEAIEREEEEGLGKATTARTDADVSVNVEVGVNERPS</sequence>
<keyword evidence="7 10" id="KW-0694">RNA-binding</keyword>
<dbReference type="EMBL" id="KB822718">
    <property type="protein sequence ID" value="ETN43326.1"/>
    <property type="molecule type" value="Genomic_DNA"/>
</dbReference>
<dbReference type="RefSeq" id="XP_008715062.1">
    <property type="nucleotide sequence ID" value="XM_008716840.1"/>
</dbReference>
<dbReference type="Proteomes" id="UP000030752">
    <property type="component" value="Unassembled WGS sequence"/>
</dbReference>
<evidence type="ECO:0008006" key="19">
    <source>
        <dbReference type="Google" id="ProtNLM"/>
    </source>
</evidence>
<dbReference type="Pfam" id="PF00271">
    <property type="entry name" value="Helicase_C"/>
    <property type="match status" value="1"/>
</dbReference>
<evidence type="ECO:0000256" key="5">
    <source>
        <dbReference type="ARBA" id="ARBA00022806"/>
    </source>
</evidence>
<evidence type="ECO:0000256" key="4">
    <source>
        <dbReference type="ARBA" id="ARBA00022801"/>
    </source>
</evidence>
<proteinExistence type="inferred from homology"/>
<dbReference type="InterPro" id="IPR001650">
    <property type="entry name" value="Helicase_C-like"/>
</dbReference>
<dbReference type="SUPFAM" id="SSF69065">
    <property type="entry name" value="RNase III domain-like"/>
    <property type="match status" value="2"/>
</dbReference>
<reference evidence="17 18" key="1">
    <citation type="submission" date="2013-03" db="EMBL/GenBank/DDBJ databases">
        <title>The Genome Sequence of Phialophora europaea CBS 101466.</title>
        <authorList>
            <consortium name="The Broad Institute Genomics Platform"/>
            <person name="Cuomo C."/>
            <person name="de Hoog S."/>
            <person name="Gorbushina A."/>
            <person name="Walker B."/>
            <person name="Young S.K."/>
            <person name="Zeng Q."/>
            <person name="Gargeya S."/>
            <person name="Fitzgerald M."/>
            <person name="Haas B."/>
            <person name="Abouelleil A."/>
            <person name="Allen A.W."/>
            <person name="Alvarado L."/>
            <person name="Arachchi H.M."/>
            <person name="Berlin A.M."/>
            <person name="Chapman S.B."/>
            <person name="Gainer-Dewar J."/>
            <person name="Goldberg J."/>
            <person name="Griggs A."/>
            <person name="Gujja S."/>
            <person name="Hansen M."/>
            <person name="Howarth C."/>
            <person name="Imamovic A."/>
            <person name="Ireland A."/>
            <person name="Larimer J."/>
            <person name="McCowan C."/>
            <person name="Murphy C."/>
            <person name="Pearson M."/>
            <person name="Poon T.W."/>
            <person name="Priest M."/>
            <person name="Roberts A."/>
            <person name="Saif S."/>
            <person name="Shea T."/>
            <person name="Sisk P."/>
            <person name="Sykes S."/>
            <person name="Wortman J."/>
            <person name="Nusbaum C."/>
            <person name="Birren B."/>
        </authorList>
    </citation>
    <scope>NUCLEOTIDE SEQUENCE [LARGE SCALE GENOMIC DNA]</scope>
    <source>
        <strain evidence="17 18">CBS 101466</strain>
    </source>
</reference>
<dbReference type="GO" id="GO:0005737">
    <property type="term" value="C:cytoplasm"/>
    <property type="evidence" value="ECO:0007669"/>
    <property type="project" value="TreeGrafter"/>
</dbReference>
<dbReference type="CDD" id="cd00593">
    <property type="entry name" value="RIBOc"/>
    <property type="match status" value="2"/>
</dbReference>
<dbReference type="Pfam" id="PF03368">
    <property type="entry name" value="Dicer_dimer"/>
    <property type="match status" value="1"/>
</dbReference>
<dbReference type="GO" id="GO:0004386">
    <property type="term" value="F:helicase activity"/>
    <property type="evidence" value="ECO:0007669"/>
    <property type="project" value="UniProtKB-KW"/>
</dbReference>
<dbReference type="OrthoDB" id="416741at2759"/>
<evidence type="ECO:0000313" key="18">
    <source>
        <dbReference type="Proteomes" id="UP000030752"/>
    </source>
</evidence>
<dbReference type="InterPro" id="IPR011545">
    <property type="entry name" value="DEAD/DEAH_box_helicase_dom"/>
</dbReference>
<dbReference type="HOGENOM" id="CLU_000907_4_6_1"/>
<dbReference type="InterPro" id="IPR038248">
    <property type="entry name" value="Dicer_dimer_sf"/>
</dbReference>
<comment type="function">
    <text evidence="9">Dicer-like endonuclease involved in cleaving double-stranded RNA in the RNA interference (RNAi) pathway. Produces 21 to 25 bp dsRNAs (siRNAs) which target the selective destruction of homologous RNAs leading to sequence-specific suppression of gene expression, called post-transcriptional gene silencing (PTGS). Part of a broad host defense response against viral infection and transposons.</text>
</comment>
<dbReference type="PROSITE" id="PS51194">
    <property type="entry name" value="HELICASE_CTER"/>
    <property type="match status" value="1"/>
</dbReference>
<comment type="similarity">
    <text evidence="10">Belongs to the helicase family. Dicer subfamily.</text>
</comment>
<dbReference type="SMART" id="SM00535">
    <property type="entry name" value="RIBOc"/>
    <property type="match status" value="2"/>
</dbReference>
<keyword evidence="18" id="KW-1185">Reference proteome</keyword>
<dbReference type="PANTHER" id="PTHR14950:SF37">
    <property type="entry name" value="ENDORIBONUCLEASE DICER"/>
    <property type="match status" value="1"/>
</dbReference>
<dbReference type="PROSITE" id="PS50142">
    <property type="entry name" value="RNASE_3_2"/>
    <property type="match status" value="2"/>
</dbReference>
<keyword evidence="6" id="KW-0067">ATP-binding</keyword>
<feature type="domain" description="Dicer dsRNA-binding fold" evidence="16">
    <location>
        <begin position="566"/>
        <end position="660"/>
    </location>
</feature>
<keyword evidence="8" id="KW-0051">Antiviral defense</keyword>
<feature type="region of interest" description="Disordered" evidence="12">
    <location>
        <begin position="1"/>
        <end position="21"/>
    </location>
</feature>
<feature type="domain" description="Helicase C-terminal" evidence="15">
    <location>
        <begin position="372"/>
        <end position="535"/>
    </location>
</feature>
<dbReference type="VEuPathDB" id="FungiDB:HMPREF1541_02485"/>
<evidence type="ECO:0000256" key="12">
    <source>
        <dbReference type="SAM" id="MobiDB-lite"/>
    </source>
</evidence>
<dbReference type="InterPro" id="IPR027417">
    <property type="entry name" value="P-loop_NTPase"/>
</dbReference>
<dbReference type="Gene3D" id="3.40.50.300">
    <property type="entry name" value="P-loop containing nucleotide triphosphate hydrolases"/>
    <property type="match status" value="2"/>
</dbReference>
<dbReference type="GO" id="GO:0004525">
    <property type="term" value="F:ribonuclease III activity"/>
    <property type="evidence" value="ECO:0007669"/>
    <property type="project" value="InterPro"/>
</dbReference>
<dbReference type="PROSITE" id="PS51192">
    <property type="entry name" value="HELICASE_ATP_BIND_1"/>
    <property type="match status" value="1"/>
</dbReference>
<evidence type="ECO:0000259" key="14">
    <source>
        <dbReference type="PROSITE" id="PS51192"/>
    </source>
</evidence>
<gene>
    <name evidence="17" type="ORF">HMPREF1541_02485</name>
</gene>
<feature type="domain" description="RNase III" evidence="13">
    <location>
        <begin position="916"/>
        <end position="1039"/>
    </location>
</feature>
<dbReference type="GO" id="GO:0030422">
    <property type="term" value="P:siRNA processing"/>
    <property type="evidence" value="ECO:0007669"/>
    <property type="project" value="TreeGrafter"/>
</dbReference>
<feature type="compositionally biased region" description="Acidic residues" evidence="12">
    <location>
        <begin position="1"/>
        <end position="12"/>
    </location>
</feature>
<evidence type="ECO:0000313" key="17">
    <source>
        <dbReference type="EMBL" id="ETN43326.1"/>
    </source>
</evidence>
<evidence type="ECO:0000259" key="16">
    <source>
        <dbReference type="PROSITE" id="PS51327"/>
    </source>
</evidence>
<evidence type="ECO:0000259" key="15">
    <source>
        <dbReference type="PROSITE" id="PS51194"/>
    </source>
</evidence>
<organism evidence="17 18">
    <name type="scientific">Cyphellophora europaea (strain CBS 101466)</name>
    <name type="common">Phialophora europaea</name>
    <dbReference type="NCBI Taxonomy" id="1220924"/>
    <lineage>
        <taxon>Eukaryota</taxon>
        <taxon>Fungi</taxon>
        <taxon>Dikarya</taxon>
        <taxon>Ascomycota</taxon>
        <taxon>Pezizomycotina</taxon>
        <taxon>Eurotiomycetes</taxon>
        <taxon>Chaetothyriomycetidae</taxon>
        <taxon>Chaetothyriales</taxon>
        <taxon>Cyphellophoraceae</taxon>
        <taxon>Cyphellophora</taxon>
    </lineage>
</organism>
<dbReference type="STRING" id="1220924.W2S3P8"/>
<evidence type="ECO:0000256" key="10">
    <source>
        <dbReference type="PROSITE-ProRule" id="PRU00657"/>
    </source>
</evidence>
<dbReference type="Gene3D" id="3.30.160.380">
    <property type="entry name" value="Dicer dimerisation domain"/>
    <property type="match status" value="1"/>
</dbReference>
<evidence type="ECO:0000256" key="8">
    <source>
        <dbReference type="ARBA" id="ARBA00023118"/>
    </source>
</evidence>
<keyword evidence="1" id="KW-0930">Antiviral protein</keyword>
<dbReference type="Gene3D" id="1.10.1520.10">
    <property type="entry name" value="Ribonuclease III domain"/>
    <property type="match status" value="2"/>
</dbReference>
<dbReference type="GO" id="GO:0005634">
    <property type="term" value="C:nucleus"/>
    <property type="evidence" value="ECO:0007669"/>
    <property type="project" value="TreeGrafter"/>
</dbReference>
<dbReference type="Pfam" id="PF00636">
    <property type="entry name" value="Ribonuclease_3"/>
    <property type="match status" value="2"/>
</dbReference>
<dbReference type="InterPro" id="IPR000999">
    <property type="entry name" value="RNase_III_dom"/>
</dbReference>
<feature type="coiled-coil region" evidence="11">
    <location>
        <begin position="524"/>
        <end position="551"/>
    </location>
</feature>
<keyword evidence="3" id="KW-0547">Nucleotide-binding</keyword>
<accession>W2S3P8</accession>
<keyword evidence="5" id="KW-0347">Helicase</keyword>
<evidence type="ECO:0000256" key="7">
    <source>
        <dbReference type="ARBA" id="ARBA00022884"/>
    </source>
</evidence>
<dbReference type="SUPFAM" id="SSF52540">
    <property type="entry name" value="P-loop containing nucleoside triphosphate hydrolases"/>
    <property type="match status" value="1"/>
</dbReference>
<dbReference type="GO" id="GO:0050688">
    <property type="term" value="P:regulation of defense response to virus"/>
    <property type="evidence" value="ECO:0007669"/>
    <property type="project" value="UniProtKB-KW"/>
</dbReference>
<evidence type="ECO:0000259" key="13">
    <source>
        <dbReference type="PROSITE" id="PS50142"/>
    </source>
</evidence>
<dbReference type="eggNOG" id="KOG0701">
    <property type="taxonomic scope" value="Eukaryota"/>
</dbReference>
<feature type="domain" description="RNase III" evidence="13">
    <location>
        <begin position="1093"/>
        <end position="1269"/>
    </location>
</feature>
<name>W2S3P8_CYPE1</name>
<dbReference type="SMART" id="SM00487">
    <property type="entry name" value="DEXDc"/>
    <property type="match status" value="1"/>
</dbReference>
<dbReference type="InterPro" id="IPR014001">
    <property type="entry name" value="Helicase_ATP-bd"/>
</dbReference>
<evidence type="ECO:0000256" key="9">
    <source>
        <dbReference type="ARBA" id="ARBA00025403"/>
    </source>
</evidence>
<dbReference type="GO" id="GO:0005524">
    <property type="term" value="F:ATP binding"/>
    <property type="evidence" value="ECO:0007669"/>
    <property type="project" value="UniProtKB-KW"/>
</dbReference>
<evidence type="ECO:0000256" key="11">
    <source>
        <dbReference type="SAM" id="Coils"/>
    </source>
</evidence>
<protein>
    <recommendedName>
        <fullName evidence="19">Dicer-like protein 2</fullName>
    </recommendedName>
</protein>
<dbReference type="GO" id="GO:0003723">
    <property type="term" value="F:RNA binding"/>
    <property type="evidence" value="ECO:0007669"/>
    <property type="project" value="UniProtKB-UniRule"/>
</dbReference>
<feature type="domain" description="Helicase ATP-binding" evidence="14">
    <location>
        <begin position="35"/>
        <end position="213"/>
    </location>
</feature>
<dbReference type="PROSITE" id="PS00517">
    <property type="entry name" value="RNASE_3_1"/>
    <property type="match status" value="1"/>
</dbReference>